<keyword evidence="5 7" id="KW-0472">Membrane</keyword>
<name>A0A0K1E9Z3_CHOCO</name>
<proteinExistence type="predicted"/>
<feature type="transmembrane region" description="Helical" evidence="7">
    <location>
        <begin position="203"/>
        <end position="226"/>
    </location>
</feature>
<dbReference type="PANTHER" id="PTHR30213:SF0">
    <property type="entry name" value="UPF0761 MEMBRANE PROTEIN YIHY"/>
    <property type="match status" value="1"/>
</dbReference>
<feature type="transmembrane region" description="Helical" evidence="7">
    <location>
        <begin position="40"/>
        <end position="59"/>
    </location>
</feature>
<gene>
    <name evidence="8" type="ORF">CMC5_018380</name>
</gene>
<dbReference type="GO" id="GO:0005886">
    <property type="term" value="C:plasma membrane"/>
    <property type="evidence" value="ECO:0007669"/>
    <property type="project" value="UniProtKB-SubCell"/>
</dbReference>
<evidence type="ECO:0000256" key="7">
    <source>
        <dbReference type="SAM" id="Phobius"/>
    </source>
</evidence>
<keyword evidence="3 7" id="KW-0812">Transmembrane</keyword>
<dbReference type="PANTHER" id="PTHR30213">
    <property type="entry name" value="INNER MEMBRANE PROTEIN YHJD"/>
    <property type="match status" value="1"/>
</dbReference>
<feature type="transmembrane region" description="Helical" evidence="7">
    <location>
        <begin position="238"/>
        <end position="259"/>
    </location>
</feature>
<dbReference type="InterPro" id="IPR017039">
    <property type="entry name" value="Virul_fac_BrkB"/>
</dbReference>
<feature type="transmembrane region" description="Helical" evidence="7">
    <location>
        <begin position="137"/>
        <end position="163"/>
    </location>
</feature>
<protein>
    <submittedName>
        <fullName evidence="8">Uncharacterized protein</fullName>
    </submittedName>
</protein>
<evidence type="ECO:0000313" key="8">
    <source>
        <dbReference type="EMBL" id="AKT37696.1"/>
    </source>
</evidence>
<dbReference type="KEGG" id="ccro:CMC5_018380"/>
<dbReference type="AlphaFoldDB" id="A0A0K1E9Z3"/>
<organism evidence="8 9">
    <name type="scientific">Chondromyces crocatus</name>
    <dbReference type="NCBI Taxonomy" id="52"/>
    <lineage>
        <taxon>Bacteria</taxon>
        <taxon>Pseudomonadati</taxon>
        <taxon>Myxococcota</taxon>
        <taxon>Polyangia</taxon>
        <taxon>Polyangiales</taxon>
        <taxon>Polyangiaceae</taxon>
        <taxon>Chondromyces</taxon>
    </lineage>
</organism>
<evidence type="ECO:0000256" key="6">
    <source>
        <dbReference type="SAM" id="MobiDB-lite"/>
    </source>
</evidence>
<dbReference type="EMBL" id="CP012159">
    <property type="protein sequence ID" value="AKT37696.1"/>
    <property type="molecule type" value="Genomic_DNA"/>
</dbReference>
<sequence length="315" mass="33961">MLLFLRKIGRATVEHRWTRVLRSVIDNLDKHDAPRAASAIAFDAFLSLIPLVALAGHVLSRLHQSTALFLDPLIRAAPRDVSQLVTSEFQRMADSSVVAPLSVVGFVWVSSSGLSTAMGVFETIYGSTARPWYHRRALAACCVLASLVGFPAVAMLGVLLATISGSTGAQVVALALPAGLLVLLVAAFFRIAIAERPGLKRPVFPGAALTVVLWVVVSALFSLYVARLARYTTFYGNLATAAIFLFWLWLLALALFVGGELNARLERERTTSIPPASGRSFLRRSFPPPRPSFPPPRPESNQDEDGAGAARSRTA</sequence>
<feature type="compositionally biased region" description="Pro residues" evidence="6">
    <location>
        <begin position="286"/>
        <end position="298"/>
    </location>
</feature>
<evidence type="ECO:0000256" key="5">
    <source>
        <dbReference type="ARBA" id="ARBA00023136"/>
    </source>
</evidence>
<accession>A0A0K1E9Z3</accession>
<evidence type="ECO:0000256" key="3">
    <source>
        <dbReference type="ARBA" id="ARBA00022692"/>
    </source>
</evidence>
<dbReference type="Proteomes" id="UP000067626">
    <property type="component" value="Chromosome"/>
</dbReference>
<dbReference type="RefSeq" id="WP_050430029.1">
    <property type="nucleotide sequence ID" value="NZ_CP012159.1"/>
</dbReference>
<keyword evidence="2" id="KW-1003">Cell membrane</keyword>
<feature type="region of interest" description="Disordered" evidence="6">
    <location>
        <begin position="273"/>
        <end position="315"/>
    </location>
</feature>
<reference evidence="8 9" key="1">
    <citation type="submission" date="2015-07" db="EMBL/GenBank/DDBJ databases">
        <title>Genome analysis of myxobacterium Chondromyces crocatus Cm c5 reveals a high potential for natural compound synthesis and the genetic basis for the loss of fruiting body formation.</title>
        <authorList>
            <person name="Zaburannyi N."/>
            <person name="Bunk B."/>
            <person name="Maier J."/>
            <person name="Overmann J."/>
            <person name="Mueller R."/>
        </authorList>
    </citation>
    <scope>NUCLEOTIDE SEQUENCE [LARGE SCALE GENOMIC DNA]</scope>
    <source>
        <strain evidence="8 9">Cm c5</strain>
    </source>
</reference>
<dbReference type="PIRSF" id="PIRSF035875">
    <property type="entry name" value="RNase_BN"/>
    <property type="match status" value="1"/>
</dbReference>
<evidence type="ECO:0000256" key="2">
    <source>
        <dbReference type="ARBA" id="ARBA00022475"/>
    </source>
</evidence>
<dbReference type="STRING" id="52.CMC5_018380"/>
<feature type="transmembrane region" description="Helical" evidence="7">
    <location>
        <begin position="97"/>
        <end position="125"/>
    </location>
</feature>
<dbReference type="Pfam" id="PF03631">
    <property type="entry name" value="Virul_fac_BrkB"/>
    <property type="match status" value="1"/>
</dbReference>
<evidence type="ECO:0000256" key="1">
    <source>
        <dbReference type="ARBA" id="ARBA00004651"/>
    </source>
</evidence>
<keyword evidence="9" id="KW-1185">Reference proteome</keyword>
<evidence type="ECO:0000313" key="9">
    <source>
        <dbReference type="Proteomes" id="UP000067626"/>
    </source>
</evidence>
<evidence type="ECO:0000256" key="4">
    <source>
        <dbReference type="ARBA" id="ARBA00022989"/>
    </source>
</evidence>
<keyword evidence="4 7" id="KW-1133">Transmembrane helix</keyword>
<comment type="subcellular location">
    <subcellularLocation>
        <location evidence="1">Cell membrane</location>
        <topology evidence="1">Multi-pass membrane protein</topology>
    </subcellularLocation>
</comment>
<feature type="transmembrane region" description="Helical" evidence="7">
    <location>
        <begin position="169"/>
        <end position="191"/>
    </location>
</feature>